<accession>A0AAW6CIE4</accession>
<dbReference type="GO" id="GO:0032196">
    <property type="term" value="P:transposition"/>
    <property type="evidence" value="ECO:0007669"/>
    <property type="project" value="UniProtKB-KW"/>
</dbReference>
<dbReference type="InterPro" id="IPR001959">
    <property type="entry name" value="Transposase"/>
</dbReference>
<dbReference type="EMBL" id="JAQLWV010000013">
    <property type="protein sequence ID" value="MDB7933447.1"/>
    <property type="molecule type" value="Genomic_DNA"/>
</dbReference>
<evidence type="ECO:0000313" key="11">
    <source>
        <dbReference type="EMBL" id="MDB7904835.1"/>
    </source>
</evidence>
<organism evidence="12 13">
    <name type="scientific">Flavonifractor plautii</name>
    <name type="common">Fusobacterium plautii</name>
    <dbReference type="NCBI Taxonomy" id="292800"/>
    <lineage>
        <taxon>Bacteria</taxon>
        <taxon>Bacillati</taxon>
        <taxon>Bacillota</taxon>
        <taxon>Clostridia</taxon>
        <taxon>Eubacteriales</taxon>
        <taxon>Oscillospiraceae</taxon>
        <taxon>Flavonifractor</taxon>
    </lineage>
</organism>
<reference evidence="12" key="1">
    <citation type="submission" date="2023-01" db="EMBL/GenBank/DDBJ databases">
        <title>Human gut microbiome strain richness.</title>
        <authorList>
            <person name="Chen-Liaw A."/>
        </authorList>
    </citation>
    <scope>NUCLEOTIDE SEQUENCE</scope>
    <source>
        <strain evidence="12">1001287st1_F4_1001285I_161205</strain>
        <strain evidence="11">2225st1_A6_2225SCRN_200828</strain>
    </source>
</reference>
<evidence type="ECO:0000259" key="8">
    <source>
        <dbReference type="Pfam" id="PF01385"/>
    </source>
</evidence>
<evidence type="ECO:0000256" key="1">
    <source>
        <dbReference type="ARBA" id="ARBA00008761"/>
    </source>
</evidence>
<dbReference type="Pfam" id="PF12323">
    <property type="entry name" value="HTH_OrfB_IS605"/>
    <property type="match status" value="1"/>
</dbReference>
<evidence type="ECO:0000256" key="7">
    <source>
        <dbReference type="ARBA" id="ARBA00023172"/>
    </source>
</evidence>
<comment type="caution">
    <text evidence="12">The sequence shown here is derived from an EMBL/GenBank/DDBJ whole genome shotgun (WGS) entry which is preliminary data.</text>
</comment>
<keyword evidence="12" id="KW-0540">Nuclease</keyword>
<dbReference type="PANTHER" id="PTHR30405:SF25">
    <property type="entry name" value="RNA-GUIDED DNA ENDONUCLEASE INSQ-RELATED"/>
    <property type="match status" value="1"/>
</dbReference>
<keyword evidence="4" id="KW-0479">Metal-binding</keyword>
<feature type="domain" description="Probable transposase IS891/IS1136/IS1341" evidence="8">
    <location>
        <begin position="168"/>
        <end position="278"/>
    </location>
</feature>
<dbReference type="Pfam" id="PF07282">
    <property type="entry name" value="Cas12f1-like_TNB"/>
    <property type="match status" value="1"/>
</dbReference>
<dbReference type="NCBIfam" id="NF038281">
    <property type="entry name" value="IS200_TnpB"/>
    <property type="match status" value="1"/>
</dbReference>
<keyword evidence="12" id="KW-0378">Hydrolase</keyword>
<protein>
    <submittedName>
        <fullName evidence="12">IS200/IS605 family element RNA-guided endonuclease TnpB</fullName>
    </submittedName>
</protein>
<dbReference type="RefSeq" id="WP_195384027.1">
    <property type="nucleotide sequence ID" value="NZ_BAABXT010000001.1"/>
</dbReference>
<sequence>MEYSYKFRIYPNTEQQTLIQKTFGCSRFVYNHFLAQRIAEYKATGKAPTRFQQDKALTVLKQEIDWLREPDKCALQNSLKDLDTAYKNFFRSVKGGGKVGFPKFKSKRDRHKSYKTNSNIVVFDKHVRLPKLGLVKCHVSKEIEGRILSATISQNPSGKYFVALCCTDVEIDPLPSTGAVIGLDMGLKSFAVTSDGTEYPNHKFLTKSDRKLARLQRQLSRKSKGSKRREKARVKVARLQEHISNQRGDMLHKLSTSLVRDYDLISIEDLAPKNMVKNHKLARSISDASWGEFRRQLEYKAQWYGKVVVRVNKFYPSSQLCSVCGAQWPGTKDLSVREWNCPVCGQHHDRDINAAKNILNEGLRLLA</sequence>
<evidence type="ECO:0000259" key="9">
    <source>
        <dbReference type="Pfam" id="PF07282"/>
    </source>
</evidence>
<dbReference type="PANTHER" id="PTHR30405">
    <property type="entry name" value="TRANSPOSASE"/>
    <property type="match status" value="1"/>
</dbReference>
<dbReference type="NCBIfam" id="NF040570">
    <property type="entry name" value="guided_TnpB"/>
    <property type="match status" value="1"/>
</dbReference>
<keyword evidence="3" id="KW-0815">Transposition</keyword>
<feature type="domain" description="Transposase putative helix-turn-helix" evidence="10">
    <location>
        <begin position="1"/>
        <end position="46"/>
    </location>
</feature>
<dbReference type="Pfam" id="PF01385">
    <property type="entry name" value="OrfB_IS605"/>
    <property type="match status" value="1"/>
</dbReference>
<dbReference type="InterPro" id="IPR053522">
    <property type="entry name" value="RNA-guided_endonuclease_TnpB"/>
</dbReference>
<keyword evidence="5" id="KW-0862">Zinc</keyword>
<keyword evidence="6" id="KW-0238">DNA-binding</keyword>
<comment type="similarity">
    <text evidence="2">In the N-terminal section; belongs to the transposase 2 family.</text>
</comment>
<dbReference type="InterPro" id="IPR010095">
    <property type="entry name" value="Cas12f1-like_TNB"/>
</dbReference>
<dbReference type="GO" id="GO:0003677">
    <property type="term" value="F:DNA binding"/>
    <property type="evidence" value="ECO:0007669"/>
    <property type="project" value="UniProtKB-KW"/>
</dbReference>
<feature type="domain" description="Cas12f1-like TNB" evidence="9">
    <location>
        <begin position="290"/>
        <end position="358"/>
    </location>
</feature>
<dbReference type="Proteomes" id="UP001211006">
    <property type="component" value="Unassembled WGS sequence"/>
</dbReference>
<dbReference type="EMBL" id="JAQLWO010000002">
    <property type="protein sequence ID" value="MDB7904835.1"/>
    <property type="molecule type" value="Genomic_DNA"/>
</dbReference>
<evidence type="ECO:0000256" key="4">
    <source>
        <dbReference type="ARBA" id="ARBA00022723"/>
    </source>
</evidence>
<dbReference type="CDD" id="cd00350">
    <property type="entry name" value="rubredoxin_like"/>
    <property type="match status" value="1"/>
</dbReference>
<evidence type="ECO:0000256" key="3">
    <source>
        <dbReference type="ARBA" id="ARBA00022578"/>
    </source>
</evidence>
<keyword evidence="12" id="KW-0255">Endonuclease</keyword>
<evidence type="ECO:0000256" key="2">
    <source>
        <dbReference type="ARBA" id="ARBA00011044"/>
    </source>
</evidence>
<gene>
    <name evidence="12" type="primary">tnpB</name>
    <name evidence="11" type="ORF">PND83_02470</name>
    <name evidence="12" type="ORF">PNE06_10230</name>
</gene>
<dbReference type="InterPro" id="IPR021027">
    <property type="entry name" value="Transposase_put_HTH"/>
</dbReference>
<dbReference type="AlphaFoldDB" id="A0AAW6CIE4"/>
<dbReference type="GO" id="GO:0006310">
    <property type="term" value="P:DNA recombination"/>
    <property type="evidence" value="ECO:0007669"/>
    <property type="project" value="UniProtKB-KW"/>
</dbReference>
<name>A0AAW6CIE4_FLAPL</name>
<proteinExistence type="inferred from homology"/>
<evidence type="ECO:0000313" key="12">
    <source>
        <dbReference type="EMBL" id="MDB7933447.1"/>
    </source>
</evidence>
<evidence type="ECO:0000256" key="6">
    <source>
        <dbReference type="ARBA" id="ARBA00023125"/>
    </source>
</evidence>
<dbReference type="GO" id="GO:0004519">
    <property type="term" value="F:endonuclease activity"/>
    <property type="evidence" value="ECO:0007669"/>
    <property type="project" value="UniProtKB-KW"/>
</dbReference>
<dbReference type="Proteomes" id="UP001211173">
    <property type="component" value="Unassembled WGS sequence"/>
</dbReference>
<evidence type="ECO:0000313" key="13">
    <source>
        <dbReference type="Proteomes" id="UP001211173"/>
    </source>
</evidence>
<evidence type="ECO:0000256" key="5">
    <source>
        <dbReference type="ARBA" id="ARBA00022833"/>
    </source>
</evidence>
<dbReference type="NCBIfam" id="TIGR01766">
    <property type="entry name" value="IS200/IS605 family accessory protein TnpB-like domain"/>
    <property type="match status" value="1"/>
</dbReference>
<comment type="similarity">
    <text evidence="1">In the C-terminal section; belongs to the transposase 35 family.</text>
</comment>
<dbReference type="GO" id="GO:0046872">
    <property type="term" value="F:metal ion binding"/>
    <property type="evidence" value="ECO:0007669"/>
    <property type="project" value="UniProtKB-KW"/>
</dbReference>
<keyword evidence="7" id="KW-0233">DNA recombination</keyword>
<evidence type="ECO:0000259" key="10">
    <source>
        <dbReference type="Pfam" id="PF12323"/>
    </source>
</evidence>
<dbReference type="InterPro" id="IPR051399">
    <property type="entry name" value="RNA-guided_DNA_endo/Transpos"/>
</dbReference>